<dbReference type="AlphaFoldDB" id="A0AA88CMN1"/>
<evidence type="ECO:0000313" key="4">
    <source>
        <dbReference type="Proteomes" id="UP001187192"/>
    </source>
</evidence>
<dbReference type="EMBL" id="BTGU01004108">
    <property type="protein sequence ID" value="GMN22377.1"/>
    <property type="molecule type" value="Genomic_DNA"/>
</dbReference>
<organism evidence="3 4">
    <name type="scientific">Ficus carica</name>
    <name type="common">Common fig</name>
    <dbReference type="NCBI Taxonomy" id="3494"/>
    <lineage>
        <taxon>Eukaryota</taxon>
        <taxon>Viridiplantae</taxon>
        <taxon>Streptophyta</taxon>
        <taxon>Embryophyta</taxon>
        <taxon>Tracheophyta</taxon>
        <taxon>Spermatophyta</taxon>
        <taxon>Magnoliopsida</taxon>
        <taxon>eudicotyledons</taxon>
        <taxon>Gunneridae</taxon>
        <taxon>Pentapetalae</taxon>
        <taxon>rosids</taxon>
        <taxon>fabids</taxon>
        <taxon>Rosales</taxon>
        <taxon>Moraceae</taxon>
        <taxon>Ficeae</taxon>
        <taxon>Ficus</taxon>
    </lineage>
</organism>
<comment type="caution">
    <text evidence="3">The sequence shown here is derived from an EMBL/GenBank/DDBJ whole genome shotgun (WGS) entry which is preliminary data.</text>
</comment>
<feature type="region of interest" description="Disordered" evidence="2">
    <location>
        <begin position="82"/>
        <end position="105"/>
    </location>
</feature>
<keyword evidence="4" id="KW-1185">Reference proteome</keyword>
<accession>A0AA88CMN1</accession>
<reference evidence="3" key="1">
    <citation type="submission" date="2023-07" db="EMBL/GenBank/DDBJ databases">
        <title>draft genome sequence of fig (Ficus carica).</title>
        <authorList>
            <person name="Takahashi T."/>
            <person name="Nishimura K."/>
        </authorList>
    </citation>
    <scope>NUCLEOTIDE SEQUENCE</scope>
</reference>
<evidence type="ECO:0000256" key="1">
    <source>
        <dbReference type="SAM" id="Coils"/>
    </source>
</evidence>
<dbReference type="Proteomes" id="UP001187192">
    <property type="component" value="Unassembled WGS sequence"/>
</dbReference>
<proteinExistence type="predicted"/>
<sequence>MGCTPLFEESKCPASITTSQVFCPPAEHRSNSEWREFQKEIRGQVASLNKKLEDLKKEQKHSKKLLWWVLKMLSTNIIEKEQGKAHTTPHVSSSQEINVQRAESDAFKTTSPDIGAIADIGVQAAMEFLTADKVISSHEDAENEKNKVNIKDHLEGNEGEANVKSEPFVELKEKSMSDLEKGIKEEKDVKEIIREQDVIKLEEPANEESIGAVIPKKKRARLLRLGQRPSGRMTEVRSPSKAPSKLIYACWDLNVP</sequence>
<name>A0AA88CMN1_FICCA</name>
<evidence type="ECO:0000313" key="3">
    <source>
        <dbReference type="EMBL" id="GMN22377.1"/>
    </source>
</evidence>
<evidence type="ECO:0000256" key="2">
    <source>
        <dbReference type="SAM" id="MobiDB-lite"/>
    </source>
</evidence>
<protein>
    <submittedName>
        <fullName evidence="3">Uncharacterized protein</fullName>
    </submittedName>
</protein>
<feature type="compositionally biased region" description="Polar residues" evidence="2">
    <location>
        <begin position="89"/>
        <end position="98"/>
    </location>
</feature>
<feature type="coiled-coil region" evidence="1">
    <location>
        <begin position="38"/>
        <end position="65"/>
    </location>
</feature>
<gene>
    <name evidence="3" type="ORF">TIFTF001_045644</name>
</gene>
<keyword evidence="1" id="KW-0175">Coiled coil</keyword>